<evidence type="ECO:0000313" key="2">
    <source>
        <dbReference type="Proteomes" id="UP000516349"/>
    </source>
</evidence>
<sequence length="57" mass="6505">MYIMVKAIKLAYSQTTRLLAYDKIHFGKAVPLRSYYILGVVKLAFGLKSIRGLRDRG</sequence>
<dbReference type="KEGG" id="ebla:JGUZn3_00780"/>
<organism evidence="1 2">
    <name type="scientific">Entomobacter blattae</name>
    <dbReference type="NCBI Taxonomy" id="2762277"/>
    <lineage>
        <taxon>Bacteria</taxon>
        <taxon>Pseudomonadati</taxon>
        <taxon>Pseudomonadota</taxon>
        <taxon>Alphaproteobacteria</taxon>
        <taxon>Acetobacterales</taxon>
        <taxon>Acetobacteraceae</taxon>
        <taxon>Entomobacter</taxon>
    </lineage>
</organism>
<protein>
    <submittedName>
        <fullName evidence="1">Uncharacterized protein</fullName>
    </submittedName>
</protein>
<accession>A0A7H1NNI5</accession>
<dbReference type="Proteomes" id="UP000516349">
    <property type="component" value="Chromosome"/>
</dbReference>
<reference evidence="1 2" key="1">
    <citation type="submission" date="2020-08" db="EMBL/GenBank/DDBJ databases">
        <title>Complete genome sequence of Entomobacter blattae G55GP.</title>
        <authorList>
            <person name="Poehlein A."/>
            <person name="Guzman J."/>
            <person name="Daniel R."/>
            <person name="Vilcinskas A."/>
        </authorList>
    </citation>
    <scope>NUCLEOTIDE SEQUENCE [LARGE SCALE GENOMIC DNA]</scope>
    <source>
        <strain evidence="1 2">G55GP</strain>
    </source>
</reference>
<dbReference type="AlphaFoldDB" id="A0A7H1NNI5"/>
<evidence type="ECO:0000313" key="1">
    <source>
        <dbReference type="EMBL" id="QNT77345.1"/>
    </source>
</evidence>
<dbReference type="EMBL" id="CP060244">
    <property type="protein sequence ID" value="QNT77345.1"/>
    <property type="molecule type" value="Genomic_DNA"/>
</dbReference>
<name>A0A7H1NNI5_9PROT</name>
<gene>
    <name evidence="1" type="ORF">JGUZn3_00780</name>
</gene>
<proteinExistence type="predicted"/>
<keyword evidence="2" id="KW-1185">Reference proteome</keyword>